<dbReference type="SUPFAM" id="SSF52058">
    <property type="entry name" value="L domain-like"/>
    <property type="match status" value="1"/>
</dbReference>
<feature type="compositionally biased region" description="Low complexity" evidence="3">
    <location>
        <begin position="665"/>
        <end position="680"/>
    </location>
</feature>
<accession>A0A1G4JYH1</accession>
<dbReference type="Gene3D" id="3.80.10.10">
    <property type="entry name" value="Ribonuclease Inhibitor"/>
    <property type="match status" value="1"/>
</dbReference>
<keyword evidence="2" id="KW-0677">Repeat</keyword>
<feature type="region of interest" description="Disordered" evidence="3">
    <location>
        <begin position="406"/>
        <end position="514"/>
    </location>
</feature>
<organism evidence="4 5">
    <name type="scientific">Lachancea mirantina</name>
    <dbReference type="NCBI Taxonomy" id="1230905"/>
    <lineage>
        <taxon>Eukaryota</taxon>
        <taxon>Fungi</taxon>
        <taxon>Dikarya</taxon>
        <taxon>Ascomycota</taxon>
        <taxon>Saccharomycotina</taxon>
        <taxon>Saccharomycetes</taxon>
        <taxon>Saccharomycetales</taxon>
        <taxon>Saccharomycetaceae</taxon>
        <taxon>Lachancea</taxon>
    </lineage>
</organism>
<feature type="compositionally biased region" description="Low complexity" evidence="3">
    <location>
        <begin position="425"/>
        <end position="440"/>
    </location>
</feature>
<reference evidence="5" key="1">
    <citation type="submission" date="2016-03" db="EMBL/GenBank/DDBJ databases">
        <authorList>
            <person name="Devillers H."/>
        </authorList>
    </citation>
    <scope>NUCLEOTIDE SEQUENCE [LARGE SCALE GENOMIC DNA]</scope>
</reference>
<dbReference type="InterPro" id="IPR019487">
    <property type="entry name" value="RAM_signalling_pathway_SOG2"/>
</dbReference>
<dbReference type="EMBL" id="LT598467">
    <property type="protein sequence ID" value="SCU96234.1"/>
    <property type="molecule type" value="Genomic_DNA"/>
</dbReference>
<dbReference type="OrthoDB" id="1394818at2759"/>
<dbReference type="PANTHER" id="PTHR24366">
    <property type="entry name" value="IG(IMMUNOGLOBULIN) AND LRR(LEUCINE RICH REPEAT) DOMAINS"/>
    <property type="match status" value="1"/>
</dbReference>
<sequence length="756" mass="84413">MEGHGGLLSGSRPLVDRNNLNFLTLKQLSQGDPTIKLIDLGITSLSQEAIEPLLPVERLSLQKNALTSLPQGFDRLKKLRYLDLHDNKLQEIPSALLNCPQLEILDLSMNSIEHLPHEYPQVWCENLKVLSLENNNLASLRELYPAVMSLRNLKILEIGGNQIPQEELDQVEALTQGSSPSRSESPGEYWCVALKKYFLETKLNRAAKRMGFINVSEGERQQDELYNHSRYNDYFKRLSVLPEETNSQRVTHDEIVVACRKLLFSFTECQQNIRKITSFCEEKAVAIQCISLLYSVRSHIDNLVEILEQSDSPTTANNAVMIKLCLTIVPVFKQIFSILRKNYDSFFRENDISFVRVFYMNLLCCYSEMYNTWNQLAPAEAFSNRKKRSIKSQNVVLPFKHGLARTRSNTIQRSQNSASQSNTRPASPSASYSNPASVSSTPPPAQNISMVEARVGDGSPRQKVDTHQNSPRLARRAPEIHAFTGASAPSAPPNAMSQADSAANATEESQVPDPDVDKQLYQTLGTVIGMVNVVYSQLTAAITKSAIASTKSGELSNITSLVAAKIKDLTDTCFQSMELSKTLKERLMDISRSGDDVFSSVLEKRKTWEDINAFLKSIISILANTKIIMKDLPILSEVRPNLASLAKITKDVTVILELSSYRTVSQSQQPSQTTQAVQTQQPPPPLPQQQQSLQHTPLPQQAQQQSNQMGHEPQNSKPASFHYQSTQEEPHASVLVTPLSTPSLVTTHSTNPFDNY</sequence>
<name>A0A1G4JYH1_9SACH</name>
<dbReference type="SMART" id="SM00369">
    <property type="entry name" value="LRR_TYP"/>
    <property type="match status" value="5"/>
</dbReference>
<dbReference type="InterPro" id="IPR001611">
    <property type="entry name" value="Leu-rich_rpt"/>
</dbReference>
<gene>
    <name evidence="4" type="ORF">LAMI_0F05754G</name>
</gene>
<feature type="compositionally biased region" description="Low complexity" evidence="3">
    <location>
        <begin position="486"/>
        <end position="499"/>
    </location>
</feature>
<feature type="compositionally biased region" description="Polar residues" evidence="3">
    <location>
        <begin position="500"/>
        <end position="509"/>
    </location>
</feature>
<keyword evidence="5" id="KW-1185">Reference proteome</keyword>
<feature type="compositionally biased region" description="Polar residues" evidence="3">
    <location>
        <begin position="406"/>
        <end position="424"/>
    </location>
</feature>
<evidence type="ECO:0000256" key="3">
    <source>
        <dbReference type="SAM" id="MobiDB-lite"/>
    </source>
</evidence>
<keyword evidence="1" id="KW-0433">Leucine-rich repeat</keyword>
<evidence type="ECO:0000256" key="1">
    <source>
        <dbReference type="ARBA" id="ARBA00022614"/>
    </source>
</evidence>
<dbReference type="Pfam" id="PF10428">
    <property type="entry name" value="SOG2"/>
    <property type="match status" value="1"/>
</dbReference>
<proteinExistence type="predicted"/>
<dbReference type="PROSITE" id="PS51450">
    <property type="entry name" value="LRR"/>
    <property type="match status" value="3"/>
</dbReference>
<dbReference type="AlphaFoldDB" id="A0A1G4JYH1"/>
<dbReference type="InterPro" id="IPR032675">
    <property type="entry name" value="LRR_dom_sf"/>
</dbReference>
<dbReference type="STRING" id="1230905.A0A1G4JYH1"/>
<evidence type="ECO:0000256" key="2">
    <source>
        <dbReference type="ARBA" id="ARBA00022737"/>
    </source>
</evidence>
<feature type="compositionally biased region" description="Low complexity" evidence="3">
    <location>
        <begin position="688"/>
        <end position="708"/>
    </location>
</feature>
<evidence type="ECO:0000313" key="5">
    <source>
        <dbReference type="Proteomes" id="UP000191024"/>
    </source>
</evidence>
<feature type="region of interest" description="Disordered" evidence="3">
    <location>
        <begin position="665"/>
        <end position="731"/>
    </location>
</feature>
<protein>
    <submittedName>
        <fullName evidence="4">LAMI_0F05754g1_1</fullName>
    </submittedName>
</protein>
<evidence type="ECO:0000313" key="4">
    <source>
        <dbReference type="EMBL" id="SCU96234.1"/>
    </source>
</evidence>
<dbReference type="Proteomes" id="UP000191024">
    <property type="component" value="Chromosome F"/>
</dbReference>
<dbReference type="PANTHER" id="PTHR24366:SF96">
    <property type="entry name" value="LEUCINE RICH REPEAT CONTAINING 53"/>
    <property type="match status" value="1"/>
</dbReference>
<feature type="compositionally biased region" description="Polar residues" evidence="3">
    <location>
        <begin position="713"/>
        <end position="727"/>
    </location>
</feature>
<dbReference type="Pfam" id="PF13855">
    <property type="entry name" value="LRR_8"/>
    <property type="match status" value="1"/>
</dbReference>
<dbReference type="InterPro" id="IPR003591">
    <property type="entry name" value="Leu-rich_rpt_typical-subtyp"/>
</dbReference>